<feature type="compositionally biased region" description="Acidic residues" evidence="1">
    <location>
        <begin position="65"/>
        <end position="78"/>
    </location>
</feature>
<feature type="region of interest" description="Disordered" evidence="1">
    <location>
        <begin position="140"/>
        <end position="177"/>
    </location>
</feature>
<feature type="compositionally biased region" description="Basic and acidic residues" evidence="1">
    <location>
        <begin position="144"/>
        <end position="163"/>
    </location>
</feature>
<dbReference type="OrthoDB" id="2006482at2759"/>
<dbReference type="AlphaFoldDB" id="A0A9E7K666"/>
<keyword evidence="3" id="KW-1185">Reference proteome</keyword>
<feature type="region of interest" description="Disordered" evidence="1">
    <location>
        <begin position="1"/>
        <end position="101"/>
    </location>
</feature>
<feature type="compositionally biased region" description="Basic and acidic residues" evidence="1">
    <location>
        <begin position="1"/>
        <end position="11"/>
    </location>
</feature>
<sequence length="298" mass="32102">MVEHLGYEHLDAALQEQLPTADSVDRGDGDEGGEHVDEAADDGGHEGGVVAEPDGLEEHGGVEHDDVDAGDLLEEGDEDSHGELRPVPPPQDGRPRVLDGPGLLARRHDVLVLVVDVRGAADPPEHEAGPLAMAALDEGVGSVREQERAEGDDGRRDSGERQADATPPATLNLGGGVVDEIGCENADGDHELEADVEHAAKVCRRHFREIERHRLRVRSRRKISSDHSLCSESSHVLTWLANPTPRRMRPRRSSSTLSAAPLMAAPTRKVMPPPNMDHFLPNALVTVDAKKEAIRAAK</sequence>
<protein>
    <submittedName>
        <fullName evidence="2">Uncharacterized protein</fullName>
    </submittedName>
</protein>
<dbReference type="Proteomes" id="UP001055439">
    <property type="component" value="Chromosome 5"/>
</dbReference>
<accession>A0A9E7K666</accession>
<organism evidence="2 3">
    <name type="scientific">Musa troglodytarum</name>
    <name type="common">fe'i banana</name>
    <dbReference type="NCBI Taxonomy" id="320322"/>
    <lineage>
        <taxon>Eukaryota</taxon>
        <taxon>Viridiplantae</taxon>
        <taxon>Streptophyta</taxon>
        <taxon>Embryophyta</taxon>
        <taxon>Tracheophyta</taxon>
        <taxon>Spermatophyta</taxon>
        <taxon>Magnoliopsida</taxon>
        <taxon>Liliopsida</taxon>
        <taxon>Zingiberales</taxon>
        <taxon>Musaceae</taxon>
        <taxon>Musa</taxon>
    </lineage>
</organism>
<feature type="compositionally biased region" description="Basic and acidic residues" evidence="1">
    <location>
        <begin position="23"/>
        <end position="45"/>
    </location>
</feature>
<evidence type="ECO:0000256" key="1">
    <source>
        <dbReference type="SAM" id="MobiDB-lite"/>
    </source>
</evidence>
<proteinExistence type="predicted"/>
<dbReference type="EMBL" id="CP097507">
    <property type="protein sequence ID" value="URE06036.1"/>
    <property type="molecule type" value="Genomic_DNA"/>
</dbReference>
<gene>
    <name evidence="2" type="ORF">MUK42_22647</name>
</gene>
<name>A0A9E7K666_9LILI</name>
<evidence type="ECO:0000313" key="3">
    <source>
        <dbReference type="Proteomes" id="UP001055439"/>
    </source>
</evidence>
<evidence type="ECO:0000313" key="2">
    <source>
        <dbReference type="EMBL" id="URE06036.1"/>
    </source>
</evidence>
<reference evidence="2" key="1">
    <citation type="submission" date="2022-05" db="EMBL/GenBank/DDBJ databases">
        <title>The Musa troglodytarum L. genome provides insights into the mechanism of non-climacteric behaviour and enrichment of carotenoids.</title>
        <authorList>
            <person name="Wang J."/>
        </authorList>
    </citation>
    <scope>NUCLEOTIDE SEQUENCE</scope>
    <source>
        <tissue evidence="2">Leaf</tissue>
    </source>
</reference>